<name>A0A3N4JXS8_9PEZI</name>
<sequence length="465" mass="52893">MVTMYLEPAVLVSFFHYAQTVSPANGNLNLLLQGYLSQISEVFTSKIFPGSSIPAFETPEDGGKWAENQIWLLESMVFKFIKLIGDHKLFAAKQECDFSVEPDQEFDYSRETACLSPEDKRHVERFVFAIQDKSGLTDYQDTKSYDANIEIDEAHKLAIKIMKRIDSWHKNNDIFEGMTRQARIEGVIGFLTRCKSSVTKMMDVPFYEACLKHPGFMEKRHRVNQKINHQRKVKNREEKIKQGKARAQRPYSKPGQISEAPRQRRFTTESPRPVAAQEGGDEMEIVSRSRVQTNTNFNPSNSESSGSKQYGRKRNTFPGISSEYTHAAQAQYFGTLPERRHNSLPGIPSVYHPSFPQTPQMTEGFLNASGTTSSNTMASLPELFAEPMDNLSLDHIVNSAADSAVNQYPPGQEPSSPFSGVDKAAELWNIYQPYYEEPDSYGRPDYEDFMHPPERLRHSVLCVRD</sequence>
<feature type="compositionally biased region" description="Polar residues" evidence="1">
    <location>
        <begin position="289"/>
        <end position="308"/>
    </location>
</feature>
<proteinExistence type="predicted"/>
<gene>
    <name evidence="2" type="ORF">L873DRAFT_1842611</name>
</gene>
<accession>A0A3N4JXS8</accession>
<evidence type="ECO:0000256" key="1">
    <source>
        <dbReference type="SAM" id="MobiDB-lite"/>
    </source>
</evidence>
<evidence type="ECO:0000313" key="3">
    <source>
        <dbReference type="Proteomes" id="UP000276215"/>
    </source>
</evidence>
<evidence type="ECO:0000313" key="2">
    <source>
        <dbReference type="EMBL" id="RPB00931.1"/>
    </source>
</evidence>
<dbReference type="AlphaFoldDB" id="A0A3N4JXS8"/>
<reference evidence="2 3" key="1">
    <citation type="journal article" date="2018" name="Nat. Ecol. Evol.">
        <title>Pezizomycetes genomes reveal the molecular basis of ectomycorrhizal truffle lifestyle.</title>
        <authorList>
            <person name="Murat C."/>
            <person name="Payen T."/>
            <person name="Noel B."/>
            <person name="Kuo A."/>
            <person name="Morin E."/>
            <person name="Chen J."/>
            <person name="Kohler A."/>
            <person name="Krizsan K."/>
            <person name="Balestrini R."/>
            <person name="Da Silva C."/>
            <person name="Montanini B."/>
            <person name="Hainaut M."/>
            <person name="Levati E."/>
            <person name="Barry K.W."/>
            <person name="Belfiori B."/>
            <person name="Cichocki N."/>
            <person name="Clum A."/>
            <person name="Dockter R.B."/>
            <person name="Fauchery L."/>
            <person name="Guy J."/>
            <person name="Iotti M."/>
            <person name="Le Tacon F."/>
            <person name="Lindquist E.A."/>
            <person name="Lipzen A."/>
            <person name="Malagnac F."/>
            <person name="Mello A."/>
            <person name="Molinier V."/>
            <person name="Miyauchi S."/>
            <person name="Poulain J."/>
            <person name="Riccioni C."/>
            <person name="Rubini A."/>
            <person name="Sitrit Y."/>
            <person name="Splivallo R."/>
            <person name="Traeger S."/>
            <person name="Wang M."/>
            <person name="Zifcakova L."/>
            <person name="Wipf D."/>
            <person name="Zambonelli A."/>
            <person name="Paolocci F."/>
            <person name="Nowrousian M."/>
            <person name="Ottonello S."/>
            <person name="Baldrian P."/>
            <person name="Spatafora J.W."/>
            <person name="Henrissat B."/>
            <person name="Nagy L.G."/>
            <person name="Aury J.M."/>
            <person name="Wincker P."/>
            <person name="Grigoriev I.V."/>
            <person name="Bonfante P."/>
            <person name="Martin F.M."/>
        </authorList>
    </citation>
    <scope>NUCLEOTIDE SEQUENCE [LARGE SCALE GENOMIC DNA]</scope>
    <source>
        <strain evidence="2 3">120613-1</strain>
    </source>
</reference>
<feature type="compositionally biased region" description="Basic residues" evidence="1">
    <location>
        <begin position="225"/>
        <end position="234"/>
    </location>
</feature>
<protein>
    <submittedName>
        <fullName evidence="2">Uncharacterized protein</fullName>
    </submittedName>
</protein>
<dbReference type="EMBL" id="ML120376">
    <property type="protein sequence ID" value="RPB00931.1"/>
    <property type="molecule type" value="Genomic_DNA"/>
</dbReference>
<dbReference type="Proteomes" id="UP000276215">
    <property type="component" value="Unassembled WGS sequence"/>
</dbReference>
<keyword evidence="3" id="KW-1185">Reference proteome</keyword>
<organism evidence="2 3">
    <name type="scientific">Choiromyces venosus 120613-1</name>
    <dbReference type="NCBI Taxonomy" id="1336337"/>
    <lineage>
        <taxon>Eukaryota</taxon>
        <taxon>Fungi</taxon>
        <taxon>Dikarya</taxon>
        <taxon>Ascomycota</taxon>
        <taxon>Pezizomycotina</taxon>
        <taxon>Pezizomycetes</taxon>
        <taxon>Pezizales</taxon>
        <taxon>Tuberaceae</taxon>
        <taxon>Choiromyces</taxon>
    </lineage>
</organism>
<feature type="region of interest" description="Disordered" evidence="1">
    <location>
        <begin position="225"/>
        <end position="321"/>
    </location>
</feature>